<comment type="caution">
    <text evidence="1">The sequence shown here is derived from an EMBL/GenBank/DDBJ whole genome shotgun (WGS) entry which is preliminary data.</text>
</comment>
<name>A0A645BK55_9ZZZZ</name>
<proteinExistence type="predicted"/>
<dbReference type="EMBL" id="VSSQ01020690">
    <property type="protein sequence ID" value="MPM65745.1"/>
    <property type="molecule type" value="Genomic_DNA"/>
</dbReference>
<dbReference type="AlphaFoldDB" id="A0A645BK55"/>
<evidence type="ECO:0008006" key="2">
    <source>
        <dbReference type="Google" id="ProtNLM"/>
    </source>
</evidence>
<evidence type="ECO:0000313" key="1">
    <source>
        <dbReference type="EMBL" id="MPM65745.1"/>
    </source>
</evidence>
<reference evidence="1" key="1">
    <citation type="submission" date="2019-08" db="EMBL/GenBank/DDBJ databases">
        <authorList>
            <person name="Kucharzyk K."/>
            <person name="Murdoch R.W."/>
            <person name="Higgins S."/>
            <person name="Loffler F."/>
        </authorList>
    </citation>
    <scope>NUCLEOTIDE SEQUENCE</scope>
</reference>
<accession>A0A645BK55</accession>
<sequence>MIKIILGKKGTGKTKAVIDLANSAAASSGGHVVVIEKGNNLRFDINHNARLISAEEYEINTCDKFIGFIAGIAAANYDVTDILVDSVYKIISSTEPSDIDNLLEHMEKLGNMANINFVITVSEDPANMSEYVKSYC</sequence>
<organism evidence="1">
    <name type="scientific">bioreactor metagenome</name>
    <dbReference type="NCBI Taxonomy" id="1076179"/>
    <lineage>
        <taxon>unclassified sequences</taxon>
        <taxon>metagenomes</taxon>
        <taxon>ecological metagenomes</taxon>
    </lineage>
</organism>
<protein>
    <recommendedName>
        <fullName evidence="2">Twitching motility protein PilT</fullName>
    </recommendedName>
</protein>
<gene>
    <name evidence="1" type="ORF">SDC9_112646</name>
</gene>